<evidence type="ECO:0000313" key="2">
    <source>
        <dbReference type="EMBL" id="QHU03813.1"/>
    </source>
</evidence>
<sequence length="203" mass="23768">MFDESDTDSDESSILDNDFNLSDTDSENSEFDSDSDGEFGNDEDEDGEFDGRFADIYQADSYHVYSEKTDGHYYIGTAKRIVPGLLLMVNSVSVQTFYWFSFDRIREYLSKYSVIHMPNAKVHIMKLCILEDETYSVVLKTHWLRLVQRHWKKVYRERKQKILSRCSLKNQIYRQLHGKYPDGLNAMPSIYGMMNCYSCNCIS</sequence>
<feature type="compositionally biased region" description="Acidic residues" evidence="1">
    <location>
        <begin position="1"/>
        <end position="13"/>
    </location>
</feature>
<dbReference type="AlphaFoldDB" id="A0A6C0JEI4"/>
<proteinExistence type="predicted"/>
<evidence type="ECO:0000256" key="1">
    <source>
        <dbReference type="SAM" id="MobiDB-lite"/>
    </source>
</evidence>
<reference evidence="2" key="1">
    <citation type="journal article" date="2020" name="Nature">
        <title>Giant virus diversity and host interactions through global metagenomics.</title>
        <authorList>
            <person name="Schulz F."/>
            <person name="Roux S."/>
            <person name="Paez-Espino D."/>
            <person name="Jungbluth S."/>
            <person name="Walsh D.A."/>
            <person name="Denef V.J."/>
            <person name="McMahon K.D."/>
            <person name="Konstantinidis K.T."/>
            <person name="Eloe-Fadrosh E.A."/>
            <person name="Kyrpides N.C."/>
            <person name="Woyke T."/>
        </authorList>
    </citation>
    <scope>NUCLEOTIDE SEQUENCE</scope>
    <source>
        <strain evidence="2">GVMAG-M-3300027708-20</strain>
    </source>
</reference>
<protein>
    <submittedName>
        <fullName evidence="2">Uncharacterized protein</fullName>
    </submittedName>
</protein>
<dbReference type="EMBL" id="MN740389">
    <property type="protein sequence ID" value="QHU03813.1"/>
    <property type="molecule type" value="Genomic_DNA"/>
</dbReference>
<feature type="region of interest" description="Disordered" evidence="1">
    <location>
        <begin position="1"/>
        <end position="44"/>
    </location>
</feature>
<organism evidence="2">
    <name type="scientific">viral metagenome</name>
    <dbReference type="NCBI Taxonomy" id="1070528"/>
    <lineage>
        <taxon>unclassified sequences</taxon>
        <taxon>metagenomes</taxon>
        <taxon>organismal metagenomes</taxon>
    </lineage>
</organism>
<feature type="compositionally biased region" description="Acidic residues" evidence="1">
    <location>
        <begin position="24"/>
        <end position="44"/>
    </location>
</feature>
<accession>A0A6C0JEI4</accession>
<name>A0A6C0JEI4_9ZZZZ</name>